<evidence type="ECO:0000313" key="1">
    <source>
        <dbReference type="EMBL" id="GAG94344.1"/>
    </source>
</evidence>
<comment type="caution">
    <text evidence="1">The sequence shown here is derived from an EMBL/GenBank/DDBJ whole genome shotgun (WGS) entry which is preliminary data.</text>
</comment>
<dbReference type="EMBL" id="BART01027541">
    <property type="protein sequence ID" value="GAG94344.1"/>
    <property type="molecule type" value="Genomic_DNA"/>
</dbReference>
<gene>
    <name evidence="1" type="ORF">S01H4_48812</name>
</gene>
<dbReference type="AlphaFoldDB" id="X1BEG3"/>
<accession>X1BEG3</accession>
<name>X1BEG3_9ZZZZ</name>
<protein>
    <submittedName>
        <fullName evidence="1">Uncharacterized protein</fullName>
    </submittedName>
</protein>
<proteinExistence type="predicted"/>
<reference evidence="1" key="1">
    <citation type="journal article" date="2014" name="Front. Microbiol.">
        <title>High frequency of phylogenetically diverse reductive dehalogenase-homologous genes in deep subseafloor sedimentary metagenomes.</title>
        <authorList>
            <person name="Kawai M."/>
            <person name="Futagami T."/>
            <person name="Toyoda A."/>
            <person name="Takaki Y."/>
            <person name="Nishi S."/>
            <person name="Hori S."/>
            <person name="Arai W."/>
            <person name="Tsubouchi T."/>
            <person name="Morono Y."/>
            <person name="Uchiyama I."/>
            <person name="Ito T."/>
            <person name="Fujiyama A."/>
            <person name="Inagaki F."/>
            <person name="Takami H."/>
        </authorList>
    </citation>
    <scope>NUCLEOTIDE SEQUENCE</scope>
    <source>
        <strain evidence="1">Expedition CK06-06</strain>
    </source>
</reference>
<organism evidence="1">
    <name type="scientific">marine sediment metagenome</name>
    <dbReference type="NCBI Taxonomy" id="412755"/>
    <lineage>
        <taxon>unclassified sequences</taxon>
        <taxon>metagenomes</taxon>
        <taxon>ecological metagenomes</taxon>
    </lineage>
</organism>
<sequence length="98" mass="11514">MNDEKITAEDKKFIHDLVLEYQIEGMKPKEAIEKAKNVLMSFKKEKPKNKTFEDGVNIARKTVLDIVKKYKDKESDDLQEDLKNEINKALDKILEELF</sequence>